<reference evidence="2 3" key="1">
    <citation type="submission" date="2021-06" db="EMBL/GenBank/DDBJ databases">
        <title>Enterococcus alishanensis sp. nov., a novel lactic acid bacterium isolated from fresh coffee beans.</title>
        <authorList>
            <person name="Chen Y.-S."/>
        </authorList>
    </citation>
    <scope>NUCLEOTIDE SEQUENCE [LARGE SCALE GENOMIC DNA]</scope>
    <source>
        <strain evidence="2 3">ALS3</strain>
    </source>
</reference>
<dbReference type="PANTHER" id="PTHR39209:SF2">
    <property type="entry name" value="CYTOPLASMIC PROTEIN"/>
    <property type="match status" value="1"/>
</dbReference>
<proteinExistence type="predicted"/>
<evidence type="ECO:0000313" key="2">
    <source>
        <dbReference type="EMBL" id="MBV7392362.1"/>
    </source>
</evidence>
<protein>
    <recommendedName>
        <fullName evidence="1">B3/B4 tRNA-binding domain-containing protein</fullName>
    </recommendedName>
</protein>
<name>A0ABS6THQ7_9ENTE</name>
<dbReference type="EMBL" id="JAHUZB010000010">
    <property type="protein sequence ID" value="MBV7392362.1"/>
    <property type="molecule type" value="Genomic_DNA"/>
</dbReference>
<sequence length="233" mass="26399">MYFSVDPKVFQQLPNAVFAVVIARGIDNAKPQADIQQLLAKNIQLGEAYFTDKNLKESPEIVPYREAFRTLGINPNKFKCSIEALLTRIAKQKGLPVINPAVDLGNAVSIKHFLPIGAHDLATINEGLEVRFSQPEDTFIPFGGTEFEVPDEEELLYVADHQIRTRRWTWRQSEVGKIMEQTTDILYPIDAFAGINAEKALAAANDLVTYLQQYFDCEAQFVFVDQKKPRFDF</sequence>
<dbReference type="Proteomes" id="UP000774130">
    <property type="component" value="Unassembled WGS sequence"/>
</dbReference>
<dbReference type="PANTHER" id="PTHR39209">
    <property type="match status" value="1"/>
</dbReference>
<comment type="caution">
    <text evidence="2">The sequence shown here is derived from an EMBL/GenBank/DDBJ whole genome shotgun (WGS) entry which is preliminary data.</text>
</comment>
<evidence type="ECO:0000259" key="1">
    <source>
        <dbReference type="SMART" id="SM00873"/>
    </source>
</evidence>
<organism evidence="2 3">
    <name type="scientific">Enterococcus alishanensis</name>
    <dbReference type="NCBI Taxonomy" id="1303817"/>
    <lineage>
        <taxon>Bacteria</taxon>
        <taxon>Bacillati</taxon>
        <taxon>Bacillota</taxon>
        <taxon>Bacilli</taxon>
        <taxon>Lactobacillales</taxon>
        <taxon>Enterococcaceae</taxon>
        <taxon>Enterococcus</taxon>
    </lineage>
</organism>
<dbReference type="InterPro" id="IPR005146">
    <property type="entry name" value="B3/B4_tRNA-bd"/>
</dbReference>
<dbReference type="SMART" id="SM00873">
    <property type="entry name" value="B3_4"/>
    <property type="match status" value="1"/>
</dbReference>
<keyword evidence="3" id="KW-1185">Reference proteome</keyword>
<accession>A0ABS6THQ7</accession>
<evidence type="ECO:0000313" key="3">
    <source>
        <dbReference type="Proteomes" id="UP000774130"/>
    </source>
</evidence>
<dbReference type="RefSeq" id="WP_218327573.1">
    <property type="nucleotide sequence ID" value="NZ_JAHUZB010000010.1"/>
</dbReference>
<feature type="domain" description="B3/B4 tRNA-binding" evidence="1">
    <location>
        <begin position="62"/>
        <end position="216"/>
    </location>
</feature>
<gene>
    <name evidence="2" type="ORF">KUA55_16890</name>
</gene>
<dbReference type="Pfam" id="PF03483">
    <property type="entry name" value="B3_4"/>
    <property type="match status" value="1"/>
</dbReference>